<name>A0A8S5QJD6_9CAUD</name>
<reference evidence="1" key="1">
    <citation type="journal article" date="2021" name="Proc. Natl. Acad. Sci. U.S.A.">
        <title>A Catalog of Tens of Thousands of Viruses from Human Metagenomes Reveals Hidden Associations with Chronic Diseases.</title>
        <authorList>
            <person name="Tisza M.J."/>
            <person name="Buck C.B."/>
        </authorList>
    </citation>
    <scope>NUCLEOTIDE SEQUENCE</scope>
    <source>
        <strain evidence="1">Ctk4d14</strain>
    </source>
</reference>
<accession>A0A8S5QJD6</accession>
<protein>
    <submittedName>
        <fullName evidence="1">Uncharacterized protein</fullName>
    </submittedName>
</protein>
<organism evidence="1">
    <name type="scientific">Siphoviridae sp. ctk4d14</name>
    <dbReference type="NCBI Taxonomy" id="2825639"/>
    <lineage>
        <taxon>Viruses</taxon>
        <taxon>Duplodnaviria</taxon>
        <taxon>Heunggongvirae</taxon>
        <taxon>Uroviricota</taxon>
        <taxon>Caudoviricetes</taxon>
    </lineage>
</organism>
<evidence type="ECO:0000313" key="1">
    <source>
        <dbReference type="EMBL" id="DAE19122.1"/>
    </source>
</evidence>
<sequence length="39" mass="4804">MEQRQLAGLMPRRSQVRSLLPQFPISQKVRFKKYFRRII</sequence>
<proteinExistence type="predicted"/>
<dbReference type="EMBL" id="BK015667">
    <property type="protein sequence ID" value="DAE19122.1"/>
    <property type="molecule type" value="Genomic_DNA"/>
</dbReference>